<comment type="caution">
    <text evidence="2">The sequence shown here is derived from an EMBL/GenBank/DDBJ whole genome shotgun (WGS) entry which is preliminary data.</text>
</comment>
<gene>
    <name evidence="2" type="ORF">GCM10023211_05760</name>
</gene>
<protein>
    <recommendedName>
        <fullName evidence="1">DUF7424 domain-containing protein</fullName>
    </recommendedName>
</protein>
<proteinExistence type="predicted"/>
<organism evidence="2 3">
    <name type="scientific">Orbus sasakiae</name>
    <dbReference type="NCBI Taxonomy" id="1078475"/>
    <lineage>
        <taxon>Bacteria</taxon>
        <taxon>Pseudomonadati</taxon>
        <taxon>Pseudomonadota</taxon>
        <taxon>Gammaproteobacteria</taxon>
        <taxon>Orbales</taxon>
        <taxon>Orbaceae</taxon>
        <taxon>Orbus</taxon>
    </lineage>
</organism>
<evidence type="ECO:0000313" key="2">
    <source>
        <dbReference type="EMBL" id="GAA5106228.1"/>
    </source>
</evidence>
<evidence type="ECO:0000259" key="1">
    <source>
        <dbReference type="Pfam" id="PF24199"/>
    </source>
</evidence>
<dbReference type="EMBL" id="BAABHY010000001">
    <property type="protein sequence ID" value="GAA5106228.1"/>
    <property type="molecule type" value="Genomic_DNA"/>
</dbReference>
<dbReference type="PROSITE" id="PS51257">
    <property type="entry name" value="PROKAR_LIPOPROTEIN"/>
    <property type="match status" value="1"/>
</dbReference>
<dbReference type="Pfam" id="PF24199">
    <property type="entry name" value="DUF7424"/>
    <property type="match status" value="1"/>
</dbReference>
<dbReference type="InterPro" id="IPR055847">
    <property type="entry name" value="DUF7424"/>
</dbReference>
<keyword evidence="3" id="KW-1185">Reference proteome</keyword>
<reference evidence="3" key="1">
    <citation type="journal article" date="2019" name="Int. J. Syst. Evol. Microbiol.">
        <title>The Global Catalogue of Microorganisms (GCM) 10K type strain sequencing project: providing services to taxonomists for standard genome sequencing and annotation.</title>
        <authorList>
            <consortium name="The Broad Institute Genomics Platform"/>
            <consortium name="The Broad Institute Genome Sequencing Center for Infectious Disease"/>
            <person name="Wu L."/>
            <person name="Ma J."/>
        </authorList>
    </citation>
    <scope>NUCLEOTIDE SEQUENCE [LARGE SCALE GENOMIC DNA]</scope>
    <source>
        <strain evidence="3">JCM 18050</strain>
    </source>
</reference>
<feature type="domain" description="DUF7424" evidence="1">
    <location>
        <begin position="19"/>
        <end position="204"/>
    </location>
</feature>
<dbReference type="RefSeq" id="WP_345488610.1">
    <property type="nucleotide sequence ID" value="NZ_BAABHY010000001.1"/>
</dbReference>
<evidence type="ECO:0000313" key="3">
    <source>
        <dbReference type="Proteomes" id="UP001500171"/>
    </source>
</evidence>
<accession>A0ABP9N2S4</accession>
<dbReference type="Proteomes" id="UP001500171">
    <property type="component" value="Unassembled WGS sequence"/>
</dbReference>
<name>A0ABP9N2S4_9GAMM</name>
<sequence length="219" mass="24435">MKKIIAATLSFALLGCDAEINTTVSISQLNTDETLSSANLLIEVPSCDDYKDSRLESSSLIRAKKEIAKTFKTVEYHECYSKEFKSYASFEIPVLIGSDITQSPDINKVDFVVAKNDDLVVIITQPEVRHKLNKFKEKNSSNLNFEITITLYNDTNKTVENITVRNTFVNGTPYEYGQFSLPANAKVNIKLSDVSTQILLKTDKNPNIPQGSAKLITLN</sequence>